<evidence type="ECO:0000259" key="6">
    <source>
        <dbReference type="PROSITE" id="PS50090"/>
    </source>
</evidence>
<keyword evidence="4" id="KW-0539">Nucleus</keyword>
<feature type="domain" description="SANT" evidence="7">
    <location>
        <begin position="105"/>
        <end position="153"/>
    </location>
</feature>
<dbReference type="NCBIfam" id="TIGR01557">
    <property type="entry name" value="myb_SHAQKYF"/>
    <property type="match status" value="1"/>
</dbReference>
<name>A0ABC8R5M4_9AQUA</name>
<dbReference type="InterPro" id="IPR009057">
    <property type="entry name" value="Homeodomain-like_sf"/>
</dbReference>
<dbReference type="PROSITE" id="PS51294">
    <property type="entry name" value="HTH_MYB"/>
    <property type="match status" value="1"/>
</dbReference>
<dbReference type="Proteomes" id="UP001642360">
    <property type="component" value="Unassembled WGS sequence"/>
</dbReference>
<proteinExistence type="predicted"/>
<feature type="region of interest" description="Disordered" evidence="5">
    <location>
        <begin position="168"/>
        <end position="189"/>
    </location>
</feature>
<dbReference type="PANTHER" id="PTHR44042">
    <property type="entry name" value="DUPLICATED HOMEODOMAIN-LIKE SUPERFAMILY PROTEIN-RELATED"/>
    <property type="match status" value="1"/>
</dbReference>
<dbReference type="AlphaFoldDB" id="A0ABC8R5M4"/>
<feature type="compositionally biased region" description="Polar residues" evidence="5">
    <location>
        <begin position="168"/>
        <end position="184"/>
    </location>
</feature>
<evidence type="ECO:0000313" key="9">
    <source>
        <dbReference type="EMBL" id="CAK9139367.1"/>
    </source>
</evidence>
<evidence type="ECO:0000256" key="4">
    <source>
        <dbReference type="ARBA" id="ARBA00023242"/>
    </source>
</evidence>
<dbReference type="InterPro" id="IPR017930">
    <property type="entry name" value="Myb_dom"/>
</dbReference>
<dbReference type="InterPro" id="IPR017884">
    <property type="entry name" value="SANT_dom"/>
</dbReference>
<evidence type="ECO:0000259" key="8">
    <source>
        <dbReference type="PROSITE" id="PS51294"/>
    </source>
</evidence>
<dbReference type="InterPro" id="IPR006447">
    <property type="entry name" value="Myb_dom_plants"/>
</dbReference>
<dbReference type="GO" id="GO:0005634">
    <property type="term" value="C:nucleus"/>
    <property type="evidence" value="ECO:0007669"/>
    <property type="project" value="UniProtKB-SubCell"/>
</dbReference>
<evidence type="ECO:0000259" key="7">
    <source>
        <dbReference type="PROSITE" id="PS51293"/>
    </source>
</evidence>
<comment type="caution">
    <text evidence="9">The sequence shown here is derived from an EMBL/GenBank/DDBJ whole genome shotgun (WGS) entry which is preliminary data.</text>
</comment>
<keyword evidence="2" id="KW-0805">Transcription regulation</keyword>
<evidence type="ECO:0000313" key="10">
    <source>
        <dbReference type="Proteomes" id="UP001642360"/>
    </source>
</evidence>
<organism evidence="9 10">
    <name type="scientific">Ilex paraguariensis</name>
    <name type="common">yerba mate</name>
    <dbReference type="NCBI Taxonomy" id="185542"/>
    <lineage>
        <taxon>Eukaryota</taxon>
        <taxon>Viridiplantae</taxon>
        <taxon>Streptophyta</taxon>
        <taxon>Embryophyta</taxon>
        <taxon>Tracheophyta</taxon>
        <taxon>Spermatophyta</taxon>
        <taxon>Magnoliopsida</taxon>
        <taxon>eudicotyledons</taxon>
        <taxon>Gunneridae</taxon>
        <taxon>Pentapetalae</taxon>
        <taxon>asterids</taxon>
        <taxon>campanulids</taxon>
        <taxon>Aquifoliales</taxon>
        <taxon>Aquifoliaceae</taxon>
        <taxon>Ilex</taxon>
    </lineage>
</organism>
<comment type="subcellular location">
    <subcellularLocation>
        <location evidence="1">Nucleus</location>
    </subcellularLocation>
</comment>
<gene>
    <name evidence="9" type="ORF">ILEXP_LOCUS6757</name>
</gene>
<dbReference type="SUPFAM" id="SSF46689">
    <property type="entry name" value="Homeodomain-like"/>
    <property type="match status" value="1"/>
</dbReference>
<reference evidence="9 10" key="1">
    <citation type="submission" date="2024-02" db="EMBL/GenBank/DDBJ databases">
        <authorList>
            <person name="Vignale AGUSTIN F."/>
            <person name="Sosa J E."/>
            <person name="Modenutti C."/>
        </authorList>
    </citation>
    <scope>NUCLEOTIDE SEQUENCE [LARGE SCALE GENOMIC DNA]</scope>
</reference>
<feature type="domain" description="HTH myb-type" evidence="8">
    <location>
        <begin position="105"/>
        <end position="153"/>
    </location>
</feature>
<dbReference type="EMBL" id="CAUOFW020000958">
    <property type="protein sequence ID" value="CAK9139367.1"/>
    <property type="molecule type" value="Genomic_DNA"/>
</dbReference>
<feature type="domain" description="Myb-like" evidence="6">
    <location>
        <begin position="105"/>
        <end position="149"/>
    </location>
</feature>
<sequence>MESLDLSLAISPRPIVKRKQTEFTNGEKQQSENVSIEFGTNSVSSFPDVASLKSGKSILKTKRHSEIGYKLDHHHGEPMNPLITEVNVASSAARRATCRKPLTHWTEEEHELFLMGIEMYGRGQWKKISETYLLTRTPSQISSHAQSHFKRNRKKNLRTINFLEVDNCTTSQTSKPNKSSTSTVDESDRSIVNPVARPTLNLFPVVAATSSVNDKVFPPCSMSMGLRSHPFDGQIGLN</sequence>
<dbReference type="PROSITE" id="PS50090">
    <property type="entry name" value="MYB_LIKE"/>
    <property type="match status" value="1"/>
</dbReference>
<dbReference type="Gene3D" id="1.10.10.60">
    <property type="entry name" value="Homeodomain-like"/>
    <property type="match status" value="1"/>
</dbReference>
<dbReference type="PANTHER" id="PTHR44042:SF67">
    <property type="entry name" value="MYB-LIKE PROTEIN I"/>
    <property type="match status" value="1"/>
</dbReference>
<dbReference type="PROSITE" id="PS51293">
    <property type="entry name" value="SANT"/>
    <property type="match status" value="1"/>
</dbReference>
<keyword evidence="3" id="KW-0804">Transcription</keyword>
<evidence type="ECO:0000256" key="5">
    <source>
        <dbReference type="SAM" id="MobiDB-lite"/>
    </source>
</evidence>
<evidence type="ECO:0000256" key="2">
    <source>
        <dbReference type="ARBA" id="ARBA00023015"/>
    </source>
</evidence>
<dbReference type="Pfam" id="PF00249">
    <property type="entry name" value="Myb_DNA-binding"/>
    <property type="match status" value="1"/>
</dbReference>
<evidence type="ECO:0000256" key="1">
    <source>
        <dbReference type="ARBA" id="ARBA00004123"/>
    </source>
</evidence>
<protein>
    <submittedName>
        <fullName evidence="9">Uncharacterized protein</fullName>
    </submittedName>
</protein>
<keyword evidence="10" id="KW-1185">Reference proteome</keyword>
<dbReference type="SMART" id="SM00717">
    <property type="entry name" value="SANT"/>
    <property type="match status" value="1"/>
</dbReference>
<evidence type="ECO:0000256" key="3">
    <source>
        <dbReference type="ARBA" id="ARBA00023163"/>
    </source>
</evidence>
<dbReference type="InterPro" id="IPR001005">
    <property type="entry name" value="SANT/Myb"/>
</dbReference>
<accession>A0ABC8R5M4</accession>
<dbReference type="CDD" id="cd00167">
    <property type="entry name" value="SANT"/>
    <property type="match status" value="1"/>
</dbReference>